<feature type="transmembrane region" description="Helical" evidence="1">
    <location>
        <begin position="18"/>
        <end position="35"/>
    </location>
</feature>
<name>N8V2Y0_9GAMM</name>
<feature type="transmembrane region" description="Helical" evidence="1">
    <location>
        <begin position="110"/>
        <end position="142"/>
    </location>
</feature>
<feature type="transmembrane region" description="Helical" evidence="1">
    <location>
        <begin position="74"/>
        <end position="90"/>
    </location>
</feature>
<evidence type="ECO:0000256" key="1">
    <source>
        <dbReference type="SAM" id="Phobius"/>
    </source>
</evidence>
<proteinExistence type="predicted"/>
<dbReference type="AlphaFoldDB" id="N8V2Y0"/>
<gene>
    <name evidence="2" type="ORF">F971_00408</name>
</gene>
<dbReference type="PATRIC" id="fig|1217712.3.peg.389"/>
<sequence length="244" mass="28528">MLKQYLNDFLIKDRWNQLYFIAVLIFITGILFVKQLGPTNFLIYISFFLFEIGFLWWLIVVFKKYRNFKYLKPFIFLCQLVVVWLANVFARDVVASTMGLPPTDFDATIALLTFIYCIPSILIVTSTLLALIGIGVWCVYILRFGFLIFKDRFMESFSLFHVLGLMITIGLLGEAYKVFFVYEQRSSELVKSLAYSSDYYQIPNYMSQFPELNSQDKVHLHDNGVISKMVKTEHGYQIIIEKLP</sequence>
<evidence type="ECO:0000313" key="2">
    <source>
        <dbReference type="EMBL" id="ENU93970.1"/>
    </source>
</evidence>
<evidence type="ECO:0000313" key="3">
    <source>
        <dbReference type="Proteomes" id="UP000013049"/>
    </source>
</evidence>
<dbReference type="EMBL" id="APPC01000005">
    <property type="protein sequence ID" value="ENU93970.1"/>
    <property type="molecule type" value="Genomic_DNA"/>
</dbReference>
<feature type="transmembrane region" description="Helical" evidence="1">
    <location>
        <begin position="41"/>
        <end position="62"/>
    </location>
</feature>
<accession>N8V2Y0</accession>
<keyword evidence="1" id="KW-0812">Transmembrane</keyword>
<feature type="transmembrane region" description="Helical" evidence="1">
    <location>
        <begin position="162"/>
        <end position="182"/>
    </location>
</feature>
<dbReference type="HOGENOM" id="CLU_1136154_0_0_6"/>
<dbReference type="RefSeq" id="WP_004774639.1">
    <property type="nucleotide sequence ID" value="NZ_KB849362.1"/>
</dbReference>
<protein>
    <submittedName>
        <fullName evidence="2">Uncharacterized protein</fullName>
    </submittedName>
</protein>
<organism evidence="2 3">
    <name type="scientific">Acinetobacter vivianii</name>
    <dbReference type="NCBI Taxonomy" id="1776742"/>
    <lineage>
        <taxon>Bacteria</taxon>
        <taxon>Pseudomonadati</taxon>
        <taxon>Pseudomonadota</taxon>
        <taxon>Gammaproteobacteria</taxon>
        <taxon>Moraxellales</taxon>
        <taxon>Moraxellaceae</taxon>
        <taxon>Acinetobacter</taxon>
    </lineage>
</organism>
<keyword evidence="1" id="KW-1133">Transmembrane helix</keyword>
<reference evidence="2 3" key="1">
    <citation type="submission" date="2013-02" db="EMBL/GenBank/DDBJ databases">
        <title>The Genome Sequence of Acinetobacter sp. NIPH 758.</title>
        <authorList>
            <consortium name="The Broad Institute Genome Sequencing Platform"/>
            <consortium name="The Broad Institute Genome Sequencing Center for Infectious Disease"/>
            <person name="Cerqueira G."/>
            <person name="Feldgarden M."/>
            <person name="Courvalin P."/>
            <person name="Perichon B."/>
            <person name="Grillot-Courvalin C."/>
            <person name="Clermont D."/>
            <person name="Rocha E."/>
            <person name="Yoon E.-J."/>
            <person name="Nemec A."/>
            <person name="Walker B."/>
            <person name="Young S.K."/>
            <person name="Zeng Q."/>
            <person name="Gargeya S."/>
            <person name="Fitzgerald M."/>
            <person name="Haas B."/>
            <person name="Abouelleil A."/>
            <person name="Alvarado L."/>
            <person name="Arachchi H.M."/>
            <person name="Berlin A.M."/>
            <person name="Chapman S.B."/>
            <person name="Dewar J."/>
            <person name="Goldberg J."/>
            <person name="Griggs A."/>
            <person name="Gujja S."/>
            <person name="Hansen M."/>
            <person name="Howarth C."/>
            <person name="Imamovic A."/>
            <person name="Larimer J."/>
            <person name="McCowan C."/>
            <person name="Murphy C."/>
            <person name="Neiman D."/>
            <person name="Pearson M."/>
            <person name="Priest M."/>
            <person name="Roberts A."/>
            <person name="Saif S."/>
            <person name="Shea T."/>
            <person name="Sisk P."/>
            <person name="Sykes S."/>
            <person name="Wortman J."/>
            <person name="Nusbaum C."/>
            <person name="Birren B."/>
        </authorList>
    </citation>
    <scope>NUCLEOTIDE SEQUENCE [LARGE SCALE GENOMIC DNA]</scope>
    <source>
        <strain evidence="2 3">NIPH 758</strain>
    </source>
</reference>
<dbReference type="Proteomes" id="UP000013049">
    <property type="component" value="Unassembled WGS sequence"/>
</dbReference>
<comment type="caution">
    <text evidence="2">The sequence shown here is derived from an EMBL/GenBank/DDBJ whole genome shotgun (WGS) entry which is preliminary data.</text>
</comment>
<keyword evidence="1" id="KW-0472">Membrane</keyword>